<dbReference type="KEGG" id="acre:ACRYA_0541"/>
<dbReference type="GeneID" id="56460763"/>
<evidence type="ECO:0000313" key="4">
    <source>
        <dbReference type="EMBL" id="AYJ79688.1"/>
    </source>
</evidence>
<dbReference type="InterPro" id="IPR002509">
    <property type="entry name" value="NODB_dom"/>
</dbReference>
<dbReference type="InterPro" id="IPR011330">
    <property type="entry name" value="Glyco_hydro/deAcase_b/a-brl"/>
</dbReference>
<dbReference type="Pfam" id="PF01522">
    <property type="entry name" value="Polysacc_deac_1"/>
    <property type="match status" value="1"/>
</dbReference>
<name>A0AAD0X9X8_9BACT</name>
<dbReference type="GO" id="GO:0005975">
    <property type="term" value="P:carbohydrate metabolic process"/>
    <property type="evidence" value="ECO:0007669"/>
    <property type="project" value="InterPro"/>
</dbReference>
<dbReference type="RefSeq" id="WP_228199776.1">
    <property type="nucleotide sequence ID" value="NZ_CP021072.1"/>
</dbReference>
<accession>A0AAD0X9X8</accession>
<reference evidence="4 5" key="1">
    <citation type="submission" date="2018-10" db="EMBL/GenBank/DDBJ databases">
        <title>Complete genome sequences of Arcobacter cryaerophilus strains ATCC 43158 and ATCC 49615.</title>
        <authorList>
            <person name="Miller W.G."/>
            <person name="Yee E."/>
            <person name="Bono J.L."/>
        </authorList>
    </citation>
    <scope>NUCLEOTIDE SEQUENCE [LARGE SCALE GENOMIC DNA]</scope>
    <source>
        <strain evidence="4 5">ATCC 43158</strain>
    </source>
</reference>
<dbReference type="AlphaFoldDB" id="A0AAD0X9X8"/>
<dbReference type="PANTHER" id="PTHR34216">
    <property type="match status" value="1"/>
</dbReference>
<dbReference type="Gene3D" id="3.20.20.370">
    <property type="entry name" value="Glycoside hydrolase/deacetylase"/>
    <property type="match status" value="1"/>
</dbReference>
<dbReference type="PROSITE" id="PS51677">
    <property type="entry name" value="NODB"/>
    <property type="match status" value="1"/>
</dbReference>
<keyword evidence="2" id="KW-0732">Signal</keyword>
<dbReference type="EMBL" id="CP032823">
    <property type="protein sequence ID" value="AYJ79688.1"/>
    <property type="molecule type" value="Genomic_DNA"/>
</dbReference>
<feature type="domain" description="NodB homology" evidence="3">
    <location>
        <begin position="45"/>
        <end position="241"/>
    </location>
</feature>
<evidence type="ECO:0000256" key="2">
    <source>
        <dbReference type="ARBA" id="ARBA00022729"/>
    </source>
</evidence>
<dbReference type="GO" id="GO:0005576">
    <property type="term" value="C:extracellular region"/>
    <property type="evidence" value="ECO:0007669"/>
    <property type="project" value="UniProtKB-SubCell"/>
</dbReference>
<evidence type="ECO:0000259" key="3">
    <source>
        <dbReference type="PROSITE" id="PS51677"/>
    </source>
</evidence>
<evidence type="ECO:0000313" key="5">
    <source>
        <dbReference type="Proteomes" id="UP000273809"/>
    </source>
</evidence>
<dbReference type="GO" id="GO:0016810">
    <property type="term" value="F:hydrolase activity, acting on carbon-nitrogen (but not peptide) bonds"/>
    <property type="evidence" value="ECO:0007669"/>
    <property type="project" value="InterPro"/>
</dbReference>
<proteinExistence type="predicted"/>
<evidence type="ECO:0000256" key="1">
    <source>
        <dbReference type="ARBA" id="ARBA00004613"/>
    </source>
</evidence>
<gene>
    <name evidence="4" type="ORF">ACRYA_0541</name>
</gene>
<dbReference type="SUPFAM" id="SSF88713">
    <property type="entry name" value="Glycoside hydrolase/deacetylase"/>
    <property type="match status" value="1"/>
</dbReference>
<dbReference type="PANTHER" id="PTHR34216:SF3">
    <property type="entry name" value="POLY-BETA-1,6-N-ACETYL-D-GLUCOSAMINE N-DEACETYLASE"/>
    <property type="match status" value="1"/>
</dbReference>
<comment type="subcellular location">
    <subcellularLocation>
        <location evidence="1">Secreted</location>
    </subcellularLocation>
</comment>
<protein>
    <submittedName>
        <fullName evidence="4">Polysaccharide deacetylase</fullName>
    </submittedName>
</protein>
<organism evidence="4 5">
    <name type="scientific">Aliarcobacter cryaerophilus ATCC 43158</name>
    <dbReference type="NCBI Taxonomy" id="1032070"/>
    <lineage>
        <taxon>Bacteria</taxon>
        <taxon>Pseudomonadati</taxon>
        <taxon>Campylobacterota</taxon>
        <taxon>Epsilonproteobacteria</taxon>
        <taxon>Campylobacterales</taxon>
        <taxon>Arcobacteraceae</taxon>
        <taxon>Aliarcobacter</taxon>
    </lineage>
</organism>
<dbReference type="InterPro" id="IPR051398">
    <property type="entry name" value="Polysacch_Deacetylase"/>
</dbReference>
<dbReference type="Proteomes" id="UP000273809">
    <property type="component" value="Chromosome"/>
</dbReference>
<dbReference type="CDD" id="cd10918">
    <property type="entry name" value="CE4_NodB_like_5s_6s"/>
    <property type="match status" value="1"/>
</dbReference>
<sequence>MLISIMYHHVNSDRCSNDLSIFEEHLKYIKNNFKTIFPGEEANQKSVCLTFDDAYADFYFLIFPLLKKYNLKALLAIPSKYILDDTDELPENRMNFEHNDLFQNYKKATFCTYKELNEMKESGLVVFGSHSHSHINLLEIDVDLDLELRVSKEILEEKLNTKIESFVFPFGKYNQNILKEAKKYYKYNFRIGNAIHKDFSGINGAIYRIDGDSLKTPDEIFKTTKLLKYKFKALLKRLGKK</sequence>